<dbReference type="GO" id="GO:0005737">
    <property type="term" value="C:cytoplasm"/>
    <property type="evidence" value="ECO:0007669"/>
    <property type="project" value="TreeGrafter"/>
</dbReference>
<dbReference type="STRING" id="312017.W7XC21"/>
<dbReference type="GO" id="GO:0070404">
    <property type="term" value="F:NADH binding"/>
    <property type="evidence" value="ECO:0007669"/>
    <property type="project" value="TreeGrafter"/>
</dbReference>
<keyword evidence="4" id="KW-0560">Oxidoreductase</keyword>
<dbReference type="GO" id="GO:0004155">
    <property type="term" value="F:6,7-dihydropteridine reductase activity"/>
    <property type="evidence" value="ECO:0007669"/>
    <property type="project" value="TreeGrafter"/>
</dbReference>
<gene>
    <name evidence="6" type="ORF">TTHERM_000865148</name>
</gene>
<evidence type="ECO:0000256" key="3">
    <source>
        <dbReference type="ARBA" id="ARBA00022857"/>
    </source>
</evidence>
<dbReference type="GeneID" id="24440966"/>
<keyword evidence="7" id="KW-1185">Reference proteome</keyword>
<comment type="similarity">
    <text evidence="1">Belongs to the short-chain dehydrogenases/reductases (SDR) family.</text>
</comment>
<sequence length="261" mass="30785">MNKREVKLFDIAKRFRNLKYKLTNFYEYQLKVNYKHILIVGDTHTFLGQEVINRFKETWQIANIDSKINDQCNFNFQMQFNEANRPPLSKEQVEQLEEKLQAFSKHYECILFLPQQYNIKNDIKNESIFQEYEQERASNVEPAILASYLATKYLTNNGSLIFLGDYQSFSNPSQEQITYGLAQNQINLLNLNLGDRELISVDSFTLNLLQNEKQEDQEQYEKETQQIANYIKKWADGLSRPISGTFVKFNNKNGIIYPELL</sequence>
<keyword evidence="3" id="KW-0521">NADP</keyword>
<comment type="subunit">
    <text evidence="2">Homodimer.</text>
</comment>
<feature type="coiled-coil region" evidence="5">
    <location>
        <begin position="206"/>
        <end position="233"/>
    </location>
</feature>
<evidence type="ECO:0000256" key="1">
    <source>
        <dbReference type="ARBA" id="ARBA00006484"/>
    </source>
</evidence>
<evidence type="ECO:0000313" key="7">
    <source>
        <dbReference type="Proteomes" id="UP000009168"/>
    </source>
</evidence>
<accession>W7XC21</accession>
<proteinExistence type="inferred from homology"/>
<dbReference type="RefSeq" id="XP_012656198.1">
    <property type="nucleotide sequence ID" value="XM_012800744.1"/>
</dbReference>
<dbReference type="PANTHER" id="PTHR15104:SF0">
    <property type="entry name" value="DIHYDROPTERIDINE REDUCTASE"/>
    <property type="match status" value="1"/>
</dbReference>
<dbReference type="AlphaFoldDB" id="W7XC21"/>
<dbReference type="EMBL" id="GG662285">
    <property type="protein sequence ID" value="EWS71266.1"/>
    <property type="molecule type" value="Genomic_DNA"/>
</dbReference>
<keyword evidence="5" id="KW-0175">Coiled coil</keyword>
<reference evidence="7" key="1">
    <citation type="journal article" date="2006" name="PLoS Biol.">
        <title>Macronuclear genome sequence of the ciliate Tetrahymena thermophila, a model eukaryote.</title>
        <authorList>
            <person name="Eisen J.A."/>
            <person name="Coyne R.S."/>
            <person name="Wu M."/>
            <person name="Wu D."/>
            <person name="Thiagarajan M."/>
            <person name="Wortman J.R."/>
            <person name="Badger J.H."/>
            <person name="Ren Q."/>
            <person name="Amedeo P."/>
            <person name="Jones K.M."/>
            <person name="Tallon L.J."/>
            <person name="Delcher A.L."/>
            <person name="Salzberg S.L."/>
            <person name="Silva J.C."/>
            <person name="Haas B.J."/>
            <person name="Majoros W.H."/>
            <person name="Farzad M."/>
            <person name="Carlton J.M."/>
            <person name="Smith R.K. Jr."/>
            <person name="Garg J."/>
            <person name="Pearlman R.E."/>
            <person name="Karrer K.M."/>
            <person name="Sun L."/>
            <person name="Manning G."/>
            <person name="Elde N.C."/>
            <person name="Turkewitz A.P."/>
            <person name="Asai D.J."/>
            <person name="Wilkes D.E."/>
            <person name="Wang Y."/>
            <person name="Cai H."/>
            <person name="Collins K."/>
            <person name="Stewart B.A."/>
            <person name="Lee S.R."/>
            <person name="Wilamowska K."/>
            <person name="Weinberg Z."/>
            <person name="Ruzzo W.L."/>
            <person name="Wloga D."/>
            <person name="Gaertig J."/>
            <person name="Frankel J."/>
            <person name="Tsao C.-C."/>
            <person name="Gorovsky M.A."/>
            <person name="Keeling P.J."/>
            <person name="Waller R.F."/>
            <person name="Patron N.J."/>
            <person name="Cherry J.M."/>
            <person name="Stover N.A."/>
            <person name="Krieger C.J."/>
            <person name="del Toro C."/>
            <person name="Ryder H.F."/>
            <person name="Williamson S.C."/>
            <person name="Barbeau R.A."/>
            <person name="Hamilton E.P."/>
            <person name="Orias E."/>
        </authorList>
    </citation>
    <scope>NUCLEOTIDE SEQUENCE [LARGE SCALE GENOMIC DNA]</scope>
    <source>
        <strain evidence="7">SB210</strain>
    </source>
</reference>
<dbReference type="InParanoid" id="W7XC21"/>
<evidence type="ECO:0000256" key="4">
    <source>
        <dbReference type="ARBA" id="ARBA00023002"/>
    </source>
</evidence>
<dbReference type="PANTHER" id="PTHR15104">
    <property type="entry name" value="DIHYDROPTERIDINE REDUCTASE"/>
    <property type="match status" value="1"/>
</dbReference>
<organism evidence="6 7">
    <name type="scientific">Tetrahymena thermophila (strain SB210)</name>
    <dbReference type="NCBI Taxonomy" id="312017"/>
    <lineage>
        <taxon>Eukaryota</taxon>
        <taxon>Sar</taxon>
        <taxon>Alveolata</taxon>
        <taxon>Ciliophora</taxon>
        <taxon>Intramacronucleata</taxon>
        <taxon>Oligohymenophorea</taxon>
        <taxon>Hymenostomatida</taxon>
        <taxon>Tetrahymenina</taxon>
        <taxon>Tetrahymenidae</taxon>
        <taxon>Tetrahymena</taxon>
    </lineage>
</organism>
<dbReference type="OrthoDB" id="312715at2759"/>
<protein>
    <submittedName>
        <fullName evidence="6">Dihydropteridine reductase, putative</fullName>
    </submittedName>
</protein>
<dbReference type="KEGG" id="tet:TTHERM_000865148"/>
<dbReference type="GO" id="GO:0006559">
    <property type="term" value="P:L-phenylalanine catabolic process"/>
    <property type="evidence" value="ECO:0007669"/>
    <property type="project" value="TreeGrafter"/>
</dbReference>
<evidence type="ECO:0000256" key="5">
    <source>
        <dbReference type="SAM" id="Coils"/>
    </source>
</evidence>
<name>W7XC21_TETTS</name>
<evidence type="ECO:0000256" key="2">
    <source>
        <dbReference type="ARBA" id="ARBA00011738"/>
    </source>
</evidence>
<evidence type="ECO:0000313" key="6">
    <source>
        <dbReference type="EMBL" id="EWS71266.1"/>
    </source>
</evidence>
<dbReference type="GO" id="GO:0070402">
    <property type="term" value="F:NADPH binding"/>
    <property type="evidence" value="ECO:0007669"/>
    <property type="project" value="TreeGrafter"/>
</dbReference>
<dbReference type="Proteomes" id="UP000009168">
    <property type="component" value="Unassembled WGS sequence"/>
</dbReference>
<dbReference type="GO" id="GO:0006729">
    <property type="term" value="P:tetrahydrobiopterin biosynthetic process"/>
    <property type="evidence" value="ECO:0007669"/>
    <property type="project" value="TreeGrafter"/>
</dbReference>